<accession>V8FRC7</accession>
<sequence>MCLLITQLATAPSIPDHWLEDFYSYNPDGAGVMYVEDGRLQVHKVVPTCAEDFIKLFRDHADGRECAIHLRWRTHGDINNENTHPYEVFGEDHKDGALWMMHNGVLATGNAMDTTKSDTWHFIRDYLRPMLEHDRRILFTYQFQEMLGKFIGNNRFTFLDASGQMVTINEEQGVRWGGRWMSNTYAWSAPLHLETNGALKTTTTPLIETIAEIDLAEIPERPTYGVTGDPTQSWRWSDTVGANTYGYEDGYADYVYTQAEVLHEEIGELGLSVAFKQLDENVISDAITYYGEDVLWELIYQAHDGYITEQELVNTLSDTDALYAAVDGMENDYYDEHSDFVANSQYVSHY</sequence>
<protein>
    <recommendedName>
        <fullName evidence="3">Glutamine amidotransferase type-2 domain-containing protein</fullName>
    </recommendedName>
</protein>
<reference evidence="1 2" key="1">
    <citation type="submission" date="2013-11" db="EMBL/GenBank/DDBJ databases">
        <title>Genomic analysis of Pelistega sp. HM-7.</title>
        <authorList>
            <person name="Kumbhare S.V."/>
            <person name="Shetty S.A."/>
            <person name="Sharma O."/>
            <person name="Dhotre D.P."/>
        </authorList>
    </citation>
    <scope>NUCLEOTIDE SEQUENCE [LARGE SCALE GENOMIC DNA]</scope>
    <source>
        <strain evidence="1 2">HM-7</strain>
    </source>
</reference>
<gene>
    <name evidence="1" type="ORF">V757_12190</name>
</gene>
<evidence type="ECO:0000313" key="2">
    <source>
        <dbReference type="Proteomes" id="UP000018766"/>
    </source>
</evidence>
<keyword evidence="2" id="KW-1185">Reference proteome</keyword>
<proteinExistence type="predicted"/>
<organism evidence="1 2">
    <name type="scientific">Pelistega indica</name>
    <dbReference type="NCBI Taxonomy" id="1414851"/>
    <lineage>
        <taxon>Bacteria</taxon>
        <taxon>Pseudomonadati</taxon>
        <taxon>Pseudomonadota</taxon>
        <taxon>Betaproteobacteria</taxon>
        <taxon>Burkholderiales</taxon>
        <taxon>Alcaligenaceae</taxon>
        <taxon>Pelistega</taxon>
    </lineage>
</organism>
<dbReference type="AlphaFoldDB" id="V8FRC7"/>
<name>V8FRC7_9BURK</name>
<evidence type="ECO:0008006" key="3">
    <source>
        <dbReference type="Google" id="ProtNLM"/>
    </source>
</evidence>
<dbReference type="SUPFAM" id="SSF56235">
    <property type="entry name" value="N-terminal nucleophile aminohydrolases (Ntn hydrolases)"/>
    <property type="match status" value="1"/>
</dbReference>
<dbReference type="Gene3D" id="3.60.20.10">
    <property type="entry name" value="Glutamine Phosphoribosylpyrophosphate, subunit 1, domain 1"/>
    <property type="match status" value="1"/>
</dbReference>
<comment type="caution">
    <text evidence="1">The sequence shown here is derived from an EMBL/GenBank/DDBJ whole genome shotgun (WGS) entry which is preliminary data.</text>
</comment>
<dbReference type="InterPro" id="IPR029055">
    <property type="entry name" value="Ntn_hydrolases_N"/>
</dbReference>
<dbReference type="Proteomes" id="UP000018766">
    <property type="component" value="Unassembled WGS sequence"/>
</dbReference>
<dbReference type="EMBL" id="AYSV01000135">
    <property type="protein sequence ID" value="ETD66715.1"/>
    <property type="molecule type" value="Genomic_DNA"/>
</dbReference>
<evidence type="ECO:0000313" key="1">
    <source>
        <dbReference type="EMBL" id="ETD66715.1"/>
    </source>
</evidence>